<dbReference type="AlphaFoldDB" id="A0A9P1C0F1"/>
<evidence type="ECO:0000313" key="2">
    <source>
        <dbReference type="EMBL" id="CAI3981848.1"/>
    </source>
</evidence>
<dbReference type="EMBL" id="CAMXCT010000667">
    <property type="protein sequence ID" value="CAI3981848.1"/>
    <property type="molecule type" value="Genomic_DNA"/>
</dbReference>
<dbReference type="EMBL" id="CAMXCT030000667">
    <property type="protein sequence ID" value="CAL4769160.1"/>
    <property type="molecule type" value="Genomic_DNA"/>
</dbReference>
<evidence type="ECO:0000313" key="4">
    <source>
        <dbReference type="EMBL" id="CAL4769160.1"/>
    </source>
</evidence>
<protein>
    <submittedName>
        <fullName evidence="4">CSD domain-containing protein</fullName>
    </submittedName>
</protein>
<gene>
    <name evidence="2" type="ORF">C1SCF055_LOCUS9598</name>
</gene>
<keyword evidence="1" id="KW-0175">Coiled coil</keyword>
<dbReference type="InterPro" id="IPR012340">
    <property type="entry name" value="NA-bd_OB-fold"/>
</dbReference>
<dbReference type="SUPFAM" id="SSF50249">
    <property type="entry name" value="Nucleic acid-binding proteins"/>
    <property type="match status" value="1"/>
</dbReference>
<reference evidence="2" key="1">
    <citation type="submission" date="2022-10" db="EMBL/GenBank/DDBJ databases">
        <authorList>
            <person name="Chen Y."/>
            <person name="Dougan E. K."/>
            <person name="Chan C."/>
            <person name="Rhodes N."/>
            <person name="Thang M."/>
        </authorList>
    </citation>
    <scope>NUCLEOTIDE SEQUENCE</scope>
</reference>
<reference evidence="3" key="2">
    <citation type="submission" date="2024-04" db="EMBL/GenBank/DDBJ databases">
        <authorList>
            <person name="Chen Y."/>
            <person name="Shah S."/>
            <person name="Dougan E. K."/>
            <person name="Thang M."/>
            <person name="Chan C."/>
        </authorList>
    </citation>
    <scope>NUCLEOTIDE SEQUENCE [LARGE SCALE GENOMIC DNA]</scope>
</reference>
<evidence type="ECO:0000256" key="1">
    <source>
        <dbReference type="SAM" id="Coils"/>
    </source>
</evidence>
<sequence length="340" mass="36322">MDALDLFEVQLLERQVKLAEERHAAGESREAVGLDALKQKLSSAKTKVRSLPTAQAPQATHGCSAGPSCPSSFPVATNAIPESGFPAQALLGGTSGAACGNQHAGMAHFPSVPQGNLLTAQSVTATSAVSSQPAVPLSLEEPSALAGTSTSIQQQLLYMQQYQQMLVNGYDAGSSASIGGGQGLQSTDASKALAEMNQLEDKVKEAEEKVKRAASQSHHYVGLISKFDTLKGYGFVSCPETFKRFGRDIFIDRESYQGARIGDTVVFSVGFNKKGEVRACDVQKLNEVTRLKQELQQKKQVYMTSLSRSGMNVQTALDFIQGKRSAPADVDGPSFKRFAR</sequence>
<dbReference type="OrthoDB" id="440241at2759"/>
<comment type="caution">
    <text evidence="2">The sequence shown here is derived from an EMBL/GenBank/DDBJ whole genome shotgun (WGS) entry which is preliminary data.</text>
</comment>
<keyword evidence="5" id="KW-1185">Reference proteome</keyword>
<accession>A0A9P1C0F1</accession>
<proteinExistence type="predicted"/>
<dbReference type="Proteomes" id="UP001152797">
    <property type="component" value="Unassembled WGS sequence"/>
</dbReference>
<organism evidence="2">
    <name type="scientific">Cladocopium goreaui</name>
    <dbReference type="NCBI Taxonomy" id="2562237"/>
    <lineage>
        <taxon>Eukaryota</taxon>
        <taxon>Sar</taxon>
        <taxon>Alveolata</taxon>
        <taxon>Dinophyceae</taxon>
        <taxon>Suessiales</taxon>
        <taxon>Symbiodiniaceae</taxon>
        <taxon>Cladocopium</taxon>
    </lineage>
</organism>
<dbReference type="EMBL" id="CAMXCT020000667">
    <property type="protein sequence ID" value="CAL1135223.1"/>
    <property type="molecule type" value="Genomic_DNA"/>
</dbReference>
<evidence type="ECO:0000313" key="5">
    <source>
        <dbReference type="Proteomes" id="UP001152797"/>
    </source>
</evidence>
<evidence type="ECO:0000313" key="3">
    <source>
        <dbReference type="EMBL" id="CAL1135223.1"/>
    </source>
</evidence>
<dbReference type="Gene3D" id="2.40.50.140">
    <property type="entry name" value="Nucleic acid-binding proteins"/>
    <property type="match status" value="1"/>
</dbReference>
<feature type="coiled-coil region" evidence="1">
    <location>
        <begin position="189"/>
        <end position="216"/>
    </location>
</feature>
<name>A0A9P1C0F1_9DINO</name>